<organism evidence="2">
    <name type="scientific">Panicum hallii</name>
    <dbReference type="NCBI Taxonomy" id="206008"/>
    <lineage>
        <taxon>Eukaryota</taxon>
        <taxon>Viridiplantae</taxon>
        <taxon>Streptophyta</taxon>
        <taxon>Embryophyta</taxon>
        <taxon>Tracheophyta</taxon>
        <taxon>Spermatophyta</taxon>
        <taxon>Magnoliopsida</taxon>
        <taxon>Liliopsida</taxon>
        <taxon>Poales</taxon>
        <taxon>Poaceae</taxon>
        <taxon>PACMAD clade</taxon>
        <taxon>Panicoideae</taxon>
        <taxon>Panicodae</taxon>
        <taxon>Paniceae</taxon>
        <taxon>Panicinae</taxon>
        <taxon>Panicum</taxon>
        <taxon>Panicum sect. Panicum</taxon>
    </lineage>
</organism>
<dbReference type="Gramene" id="PVH32096">
    <property type="protein sequence ID" value="PVH32096"/>
    <property type="gene ID" value="PAHAL_9G310300"/>
</dbReference>
<feature type="region of interest" description="Disordered" evidence="1">
    <location>
        <begin position="1"/>
        <end position="34"/>
    </location>
</feature>
<dbReference type="EMBL" id="CM008054">
    <property type="protein sequence ID" value="PVH32096.1"/>
    <property type="molecule type" value="Genomic_DNA"/>
</dbReference>
<evidence type="ECO:0000313" key="2">
    <source>
        <dbReference type="EMBL" id="PVH32096.1"/>
    </source>
</evidence>
<feature type="region of interest" description="Disordered" evidence="1">
    <location>
        <begin position="64"/>
        <end position="89"/>
    </location>
</feature>
<proteinExistence type="predicted"/>
<reference evidence="2" key="1">
    <citation type="submission" date="2018-04" db="EMBL/GenBank/DDBJ databases">
        <title>WGS assembly of Panicum hallii.</title>
        <authorList>
            <person name="Lovell J."/>
            <person name="Jenkins J."/>
            <person name="Lowry D."/>
            <person name="Mamidi S."/>
            <person name="Sreedasyam A."/>
            <person name="Weng X."/>
            <person name="Barry K."/>
            <person name="Bonette J."/>
            <person name="Campitelli B."/>
            <person name="Daum C."/>
            <person name="Gordon S."/>
            <person name="Gould B."/>
            <person name="Lipzen A."/>
            <person name="Macqueen A."/>
            <person name="Palacio-Mejia J."/>
            <person name="Plott C."/>
            <person name="Shakirov E."/>
            <person name="Shu S."/>
            <person name="Yoshinaga Y."/>
            <person name="Zane M."/>
            <person name="Rokhsar D."/>
            <person name="Grimwood J."/>
            <person name="Schmutz J."/>
            <person name="Juenger T."/>
        </authorList>
    </citation>
    <scope>NUCLEOTIDE SEQUENCE [LARGE SCALE GENOMIC DNA]</scope>
    <source>
        <strain evidence="2">FIL2</strain>
    </source>
</reference>
<dbReference type="Proteomes" id="UP000243499">
    <property type="component" value="Chromosome 9"/>
</dbReference>
<name>A0A2T8I360_9POAL</name>
<sequence>MRPRVGWRPLHDGSHSGARTGQEVPPGHRSAFRRVLGTNTPAPSFLPPPSSLLLAAAIYGDEKRSKVQEKAQASSRVAPSPSPPPYFFPKDVTMEDIHRYLGDARRLGGGRRTSFVGGSRRTAVGEQFPHPEEGEVVSLMDFHLRFANLGSNCST</sequence>
<evidence type="ECO:0000256" key="1">
    <source>
        <dbReference type="SAM" id="MobiDB-lite"/>
    </source>
</evidence>
<gene>
    <name evidence="2" type="ORF">PAHAL_9G310300</name>
</gene>
<protein>
    <submittedName>
        <fullName evidence="2">Uncharacterized protein</fullName>
    </submittedName>
</protein>
<dbReference type="AlphaFoldDB" id="A0A2T8I360"/>
<accession>A0A2T8I360</accession>